<protein>
    <submittedName>
        <fullName evidence="2">NYN domain-containing protein</fullName>
    </submittedName>
</protein>
<evidence type="ECO:0000313" key="3">
    <source>
        <dbReference type="Proteomes" id="UP000441389"/>
    </source>
</evidence>
<dbReference type="Gene3D" id="3.40.50.1010">
    <property type="entry name" value="5'-nuclease"/>
    <property type="match status" value="1"/>
</dbReference>
<evidence type="ECO:0000313" key="2">
    <source>
        <dbReference type="EMBL" id="MVO78147.1"/>
    </source>
</evidence>
<dbReference type="RefSeq" id="WP_157027121.1">
    <property type="nucleotide sequence ID" value="NZ_WQMS01000011.1"/>
</dbReference>
<dbReference type="PANTHER" id="PTHR35458:SF8">
    <property type="entry name" value="SLR0650 PROTEIN"/>
    <property type="match status" value="1"/>
</dbReference>
<keyword evidence="3" id="KW-1185">Reference proteome</keyword>
<name>A0A6I4J1B8_9SPHN</name>
<dbReference type="PANTHER" id="PTHR35458">
    <property type="entry name" value="SLR0755 PROTEIN"/>
    <property type="match status" value="1"/>
</dbReference>
<dbReference type="GO" id="GO:0004540">
    <property type="term" value="F:RNA nuclease activity"/>
    <property type="evidence" value="ECO:0007669"/>
    <property type="project" value="InterPro"/>
</dbReference>
<dbReference type="CDD" id="cd18722">
    <property type="entry name" value="PIN_NicB-like"/>
    <property type="match status" value="1"/>
</dbReference>
<organism evidence="2 3">
    <name type="scientific">Sphingomonas horti</name>
    <dbReference type="NCBI Taxonomy" id="2682842"/>
    <lineage>
        <taxon>Bacteria</taxon>
        <taxon>Pseudomonadati</taxon>
        <taxon>Pseudomonadota</taxon>
        <taxon>Alphaproteobacteria</taxon>
        <taxon>Sphingomonadales</taxon>
        <taxon>Sphingomonadaceae</taxon>
        <taxon>Sphingomonas</taxon>
    </lineage>
</organism>
<evidence type="ECO:0000259" key="1">
    <source>
        <dbReference type="Pfam" id="PF01936"/>
    </source>
</evidence>
<dbReference type="InterPro" id="IPR047140">
    <property type="entry name" value="LabA"/>
</dbReference>
<accession>A0A6I4J1B8</accession>
<comment type="caution">
    <text evidence="2">The sequence shown here is derived from an EMBL/GenBank/DDBJ whole genome shotgun (WGS) entry which is preliminary data.</text>
</comment>
<reference evidence="2 3" key="1">
    <citation type="submission" date="2019-12" db="EMBL/GenBank/DDBJ databases">
        <authorList>
            <person name="Huq M.A."/>
        </authorList>
    </citation>
    <scope>NUCLEOTIDE SEQUENCE [LARGE SCALE GENOMIC DNA]</scope>
    <source>
        <strain evidence="2 3">MAH-20</strain>
    </source>
</reference>
<feature type="domain" description="NYN" evidence="1">
    <location>
        <begin position="9"/>
        <end position="177"/>
    </location>
</feature>
<dbReference type="Proteomes" id="UP000441389">
    <property type="component" value="Unassembled WGS sequence"/>
</dbReference>
<dbReference type="AlphaFoldDB" id="A0A6I4J1B8"/>
<proteinExistence type="predicted"/>
<dbReference type="Pfam" id="PF01936">
    <property type="entry name" value="NYN"/>
    <property type="match status" value="1"/>
</dbReference>
<dbReference type="InterPro" id="IPR021139">
    <property type="entry name" value="NYN"/>
</dbReference>
<dbReference type="EMBL" id="WQMS01000011">
    <property type="protein sequence ID" value="MVO78147.1"/>
    <property type="molecule type" value="Genomic_DNA"/>
</dbReference>
<gene>
    <name evidence="2" type="ORF">GON01_09395</name>
</gene>
<sequence>MSTDEPPKKVCVYIDGFNLYHAVAEMNDPRLKWLNFRSLAESFLKPKEILEDVYFFTAVLTWDREKQKRHRNFMAAQEAVGVTIVESNFRKTPKFCHVMNQHCKRFEEKQTDVAIATTLMADAIRRRVNRAILVTADSDQVPLVKWLHQLFPEIHVTLSAPPGRGQMARELGNVVDDRVPLKPGRLYAHQLPRTVLKNGATVARMPALYQQQIDGGA</sequence>